<organism evidence="1">
    <name type="scientific">bioreactor metagenome</name>
    <dbReference type="NCBI Taxonomy" id="1076179"/>
    <lineage>
        <taxon>unclassified sequences</taxon>
        <taxon>metagenomes</taxon>
        <taxon>ecological metagenomes</taxon>
    </lineage>
</organism>
<dbReference type="SUPFAM" id="SSF103515">
    <property type="entry name" value="Autotransporter"/>
    <property type="match status" value="1"/>
</dbReference>
<dbReference type="AlphaFoldDB" id="A0A644SZQ8"/>
<accession>A0A644SZQ8</accession>
<proteinExistence type="predicted"/>
<dbReference type="NCBIfam" id="NF047328">
    <property type="entry name" value="OMP_TP0733"/>
    <property type="match status" value="1"/>
</dbReference>
<gene>
    <name evidence="1" type="ORF">SDC9_04669</name>
</gene>
<evidence type="ECO:0008006" key="2">
    <source>
        <dbReference type="Google" id="ProtNLM"/>
    </source>
</evidence>
<reference evidence="1" key="1">
    <citation type="submission" date="2019-08" db="EMBL/GenBank/DDBJ databases">
        <authorList>
            <person name="Kucharzyk K."/>
            <person name="Murdoch R.W."/>
            <person name="Higgins S."/>
            <person name="Loffler F."/>
        </authorList>
    </citation>
    <scope>NUCLEOTIDE SEQUENCE</scope>
</reference>
<sequence>MKKSFSVIGLIALVSVLPLAAQDLQENPYFGGLHKKGSQLIEINVGAGIPLFIVPASPTPGDPNPLDIGASLNIGYQYFIGNNFTIGGALSGAYNGTIGGRNLFMAPLSFRTGYWFGKGSIEASVGGDVGFVIMRLSGNGVISPFAKAGGGAYFQVTDAWSLGGQVYWWLIPEIHFGTEAAYTRYGNFLELSLGAVYHF</sequence>
<protein>
    <recommendedName>
        <fullName evidence="2">Outer membrane protein beta-barrel domain-containing protein</fullName>
    </recommendedName>
</protein>
<dbReference type="EMBL" id="VSSQ01000008">
    <property type="protein sequence ID" value="MPL59121.1"/>
    <property type="molecule type" value="Genomic_DNA"/>
</dbReference>
<dbReference type="InterPro" id="IPR036709">
    <property type="entry name" value="Autotransporte_beta_dom_sf"/>
</dbReference>
<name>A0A644SZQ8_9ZZZZ</name>
<comment type="caution">
    <text evidence="1">The sequence shown here is derived from an EMBL/GenBank/DDBJ whole genome shotgun (WGS) entry which is preliminary data.</text>
</comment>
<evidence type="ECO:0000313" key="1">
    <source>
        <dbReference type="EMBL" id="MPL59121.1"/>
    </source>
</evidence>